<dbReference type="GO" id="GO:0006171">
    <property type="term" value="P:cAMP biosynthetic process"/>
    <property type="evidence" value="ECO:0007669"/>
    <property type="project" value="TreeGrafter"/>
</dbReference>
<dbReference type="KEGG" id="msq:BKP64_07010"/>
<evidence type="ECO:0000256" key="1">
    <source>
        <dbReference type="SAM" id="Phobius"/>
    </source>
</evidence>
<dbReference type="Pfam" id="PF05230">
    <property type="entry name" value="MASE2"/>
    <property type="match status" value="1"/>
</dbReference>
<keyword evidence="4" id="KW-1185">Reference proteome</keyword>
<feature type="transmembrane region" description="Helical" evidence="1">
    <location>
        <begin position="138"/>
        <end position="159"/>
    </location>
</feature>
<dbReference type="PANTHER" id="PTHR43081">
    <property type="entry name" value="ADENYLATE CYCLASE, TERMINAL-DIFFERENTIATION SPECIFIC-RELATED"/>
    <property type="match status" value="1"/>
</dbReference>
<evidence type="ECO:0000313" key="4">
    <source>
        <dbReference type="Proteomes" id="UP000177445"/>
    </source>
</evidence>
<keyword evidence="1" id="KW-1133">Transmembrane helix</keyword>
<dbReference type="FunFam" id="3.30.70.1230:FF:000025">
    <property type="entry name" value="Adenylate cyclase 1"/>
    <property type="match status" value="1"/>
</dbReference>
<dbReference type="EMBL" id="CP017715">
    <property type="protein sequence ID" value="AOY87939.1"/>
    <property type="molecule type" value="Genomic_DNA"/>
</dbReference>
<feature type="transmembrane region" description="Helical" evidence="1">
    <location>
        <begin position="101"/>
        <end position="126"/>
    </location>
</feature>
<feature type="transmembrane region" description="Helical" evidence="1">
    <location>
        <begin position="40"/>
        <end position="56"/>
    </location>
</feature>
<keyword evidence="1" id="KW-0472">Membrane</keyword>
<dbReference type="CDD" id="cd07302">
    <property type="entry name" value="CHD"/>
    <property type="match status" value="1"/>
</dbReference>
<dbReference type="InterPro" id="IPR029787">
    <property type="entry name" value="Nucleotide_cyclase"/>
</dbReference>
<dbReference type="Proteomes" id="UP000177445">
    <property type="component" value="Chromosome"/>
</dbReference>
<organism evidence="3 4">
    <name type="scientific">Marinobacter salinus</name>
    <dbReference type="NCBI Taxonomy" id="1874317"/>
    <lineage>
        <taxon>Bacteria</taxon>
        <taxon>Pseudomonadati</taxon>
        <taxon>Pseudomonadota</taxon>
        <taxon>Gammaproteobacteria</taxon>
        <taxon>Pseudomonadales</taxon>
        <taxon>Marinobacteraceae</taxon>
        <taxon>Marinobacter</taxon>
    </lineage>
</organism>
<dbReference type="InterPro" id="IPR050697">
    <property type="entry name" value="Adenylyl/Guanylyl_Cyclase_3/4"/>
</dbReference>
<dbReference type="PANTHER" id="PTHR43081:SF18">
    <property type="entry name" value="BLL7624 PROTEIN"/>
    <property type="match status" value="1"/>
</dbReference>
<dbReference type="Pfam" id="PF00211">
    <property type="entry name" value="Guanylate_cyc"/>
    <property type="match status" value="1"/>
</dbReference>
<dbReference type="OrthoDB" id="9806704at2"/>
<dbReference type="GO" id="GO:0004016">
    <property type="term" value="F:adenylate cyclase activity"/>
    <property type="evidence" value="ECO:0007669"/>
    <property type="project" value="UniProtKB-ARBA"/>
</dbReference>
<feature type="transmembrane region" description="Helical" evidence="1">
    <location>
        <begin position="166"/>
        <end position="186"/>
    </location>
</feature>
<dbReference type="AlphaFoldDB" id="A0A1D9GK20"/>
<gene>
    <name evidence="3" type="ORF">BKP64_07010</name>
</gene>
<dbReference type="InterPro" id="IPR001054">
    <property type="entry name" value="A/G_cyclase"/>
</dbReference>
<protein>
    <submittedName>
        <fullName evidence="3">Adenylate cyclase</fullName>
    </submittedName>
</protein>
<name>A0A1D9GK20_9GAMM</name>
<accession>A0A1D9GK20</accession>
<proteinExistence type="predicted"/>
<feature type="domain" description="Guanylate cyclase" evidence="2">
    <location>
        <begin position="244"/>
        <end position="379"/>
    </location>
</feature>
<sequence>MMSAPADLRNASTSAGKAMTGDYQNSPVAIPPMPDYNGRILAYTATAAIIVSGVLQGVFHHWLLWLVAGALTWPHIAHIVTRRTFLRQSARIRQKMLVVDCIIGGAFIGCIGLVAIPSVSVVVMLMFSCLIVGGIRQWLLGTVFLAAGTAAAVAITGPADTFQSPLLTSILAIVSTGLYICVTAFYSHQQARALMLAKTQIQNQREQSIALSHKLSKYLSPQVWQSIFTGERDVRLETQRKKLAVFFSDIKGFTELSEEMEPEALTELLNHYFNEMSEVALKYGGTIDKFVGDSIMIFFGDPTSRGQREDAFACVSMAIDMRKHMKIMRQKWRSQGIKTPLEIRMGISTGYTTVGNFGAENRMDYTIIGKEVNLASRLESLAEPGEILISYETFSLIKDRIMCRDKGEITVKGFGKPVPIYEVVDFRRDLGPNRSFLEHEHSGFAMYLDSDKITEKERESILTALEDAADRLRRGDDTSLPEATAGKAY</sequence>
<dbReference type="Gene3D" id="3.30.70.1230">
    <property type="entry name" value="Nucleotide cyclase"/>
    <property type="match status" value="1"/>
</dbReference>
<evidence type="ECO:0000313" key="3">
    <source>
        <dbReference type="EMBL" id="AOY87939.1"/>
    </source>
</evidence>
<keyword evidence="1" id="KW-0812">Transmembrane</keyword>
<dbReference type="PROSITE" id="PS50125">
    <property type="entry name" value="GUANYLATE_CYCLASE_2"/>
    <property type="match status" value="1"/>
</dbReference>
<dbReference type="SMART" id="SM00044">
    <property type="entry name" value="CYCc"/>
    <property type="match status" value="1"/>
</dbReference>
<feature type="transmembrane region" description="Helical" evidence="1">
    <location>
        <begin position="62"/>
        <end position="80"/>
    </location>
</feature>
<dbReference type="GO" id="GO:0035556">
    <property type="term" value="P:intracellular signal transduction"/>
    <property type="evidence" value="ECO:0007669"/>
    <property type="project" value="InterPro"/>
</dbReference>
<dbReference type="SUPFAM" id="SSF55073">
    <property type="entry name" value="Nucleotide cyclase"/>
    <property type="match status" value="1"/>
</dbReference>
<evidence type="ECO:0000259" key="2">
    <source>
        <dbReference type="PROSITE" id="PS50125"/>
    </source>
</evidence>
<dbReference type="RefSeq" id="WP_070967801.1">
    <property type="nucleotide sequence ID" value="NZ_CP017715.1"/>
</dbReference>
<dbReference type="STRING" id="1874317.BKP64_07010"/>
<dbReference type="InterPro" id="IPR007894">
    <property type="entry name" value="MASE2"/>
</dbReference>
<reference evidence="3 4" key="1">
    <citation type="submission" date="2016-10" db="EMBL/GenBank/DDBJ databases">
        <title>Marinobacter salinus sp. nov., a moderately halophilic bacterium isolated from a tidal flat environment.</title>
        <authorList>
            <person name="Park S.-J."/>
        </authorList>
    </citation>
    <scope>NUCLEOTIDE SEQUENCE [LARGE SCALE GENOMIC DNA]</scope>
    <source>
        <strain evidence="3 4">Hb8</strain>
    </source>
</reference>